<dbReference type="InterPro" id="IPR014043">
    <property type="entry name" value="Acyl_transferase_dom"/>
</dbReference>
<dbReference type="InterPro" id="IPR024925">
    <property type="entry name" value="Malonyl_CoA-ACP_transAc"/>
</dbReference>
<evidence type="ECO:0000256" key="3">
    <source>
        <dbReference type="ARBA" id="ARBA00022679"/>
    </source>
</evidence>
<keyword evidence="4" id="KW-0012">Acyltransferase</keyword>
<accession>A0A382INU0</accession>
<comment type="similarity">
    <text evidence="1">Belongs to the FabD family.</text>
</comment>
<dbReference type="Gene3D" id="3.40.366.10">
    <property type="entry name" value="Malonyl-Coenzyme A Acyl Carrier Protein, domain 2"/>
    <property type="match status" value="1"/>
</dbReference>
<proteinExistence type="inferred from homology"/>
<evidence type="ECO:0000256" key="4">
    <source>
        <dbReference type="ARBA" id="ARBA00023315"/>
    </source>
</evidence>
<dbReference type="FunFam" id="3.30.70.250:FF:000001">
    <property type="entry name" value="Malonyl CoA-acyl carrier protein transacylase"/>
    <property type="match status" value="1"/>
</dbReference>
<evidence type="ECO:0000256" key="2">
    <source>
        <dbReference type="ARBA" id="ARBA00013258"/>
    </source>
</evidence>
<comment type="catalytic activity">
    <reaction evidence="5">
        <text>holo-[ACP] + malonyl-CoA = malonyl-[ACP] + CoA</text>
        <dbReference type="Rhea" id="RHEA:41792"/>
        <dbReference type="Rhea" id="RHEA-COMP:9623"/>
        <dbReference type="Rhea" id="RHEA-COMP:9685"/>
        <dbReference type="ChEBI" id="CHEBI:57287"/>
        <dbReference type="ChEBI" id="CHEBI:57384"/>
        <dbReference type="ChEBI" id="CHEBI:64479"/>
        <dbReference type="ChEBI" id="CHEBI:78449"/>
        <dbReference type="EC" id="2.3.1.39"/>
    </reaction>
</comment>
<dbReference type="NCBIfam" id="TIGR00128">
    <property type="entry name" value="fabD"/>
    <property type="match status" value="1"/>
</dbReference>
<dbReference type="GO" id="GO:0005829">
    <property type="term" value="C:cytosol"/>
    <property type="evidence" value="ECO:0007669"/>
    <property type="project" value="TreeGrafter"/>
</dbReference>
<evidence type="ECO:0000256" key="5">
    <source>
        <dbReference type="ARBA" id="ARBA00048462"/>
    </source>
</evidence>
<dbReference type="AlphaFoldDB" id="A0A382INU0"/>
<reference evidence="7" key="1">
    <citation type="submission" date="2018-05" db="EMBL/GenBank/DDBJ databases">
        <authorList>
            <person name="Lanie J.A."/>
            <person name="Ng W.-L."/>
            <person name="Kazmierczak K.M."/>
            <person name="Andrzejewski T.M."/>
            <person name="Davidsen T.M."/>
            <person name="Wayne K.J."/>
            <person name="Tettelin H."/>
            <person name="Glass J.I."/>
            <person name="Rusch D."/>
            <person name="Podicherti R."/>
            <person name="Tsui H.-C.T."/>
            <person name="Winkler M.E."/>
        </authorList>
    </citation>
    <scope>NUCLEOTIDE SEQUENCE</scope>
</reference>
<dbReference type="Gene3D" id="3.30.70.250">
    <property type="entry name" value="Malonyl-CoA ACP transacylase, ACP-binding"/>
    <property type="match status" value="1"/>
</dbReference>
<organism evidence="7">
    <name type="scientific">marine metagenome</name>
    <dbReference type="NCBI Taxonomy" id="408172"/>
    <lineage>
        <taxon>unclassified sequences</taxon>
        <taxon>metagenomes</taxon>
        <taxon>ecological metagenomes</taxon>
    </lineage>
</organism>
<dbReference type="PANTHER" id="PTHR42681:SF1">
    <property type="entry name" value="MALONYL-COA-ACYL CARRIER PROTEIN TRANSACYLASE, MITOCHONDRIAL"/>
    <property type="match status" value="1"/>
</dbReference>
<dbReference type="InterPro" id="IPR050858">
    <property type="entry name" value="Mal-CoA-ACP_Trans/PKS_FabD"/>
</dbReference>
<dbReference type="GO" id="GO:0004314">
    <property type="term" value="F:[acyl-carrier-protein] S-malonyltransferase activity"/>
    <property type="evidence" value="ECO:0007669"/>
    <property type="project" value="UniProtKB-EC"/>
</dbReference>
<dbReference type="InterPro" id="IPR004410">
    <property type="entry name" value="Malonyl_CoA-ACP_transAc_FabD"/>
</dbReference>
<dbReference type="PIRSF" id="PIRSF000446">
    <property type="entry name" value="Mct"/>
    <property type="match status" value="1"/>
</dbReference>
<dbReference type="PANTHER" id="PTHR42681">
    <property type="entry name" value="MALONYL-COA-ACYL CARRIER PROTEIN TRANSACYLASE, MITOCHONDRIAL"/>
    <property type="match status" value="1"/>
</dbReference>
<dbReference type="EC" id="2.3.1.39" evidence="2"/>
<dbReference type="Pfam" id="PF00698">
    <property type="entry name" value="Acyl_transf_1"/>
    <property type="match status" value="1"/>
</dbReference>
<gene>
    <name evidence="7" type="ORF">METZ01_LOCUS254082</name>
</gene>
<name>A0A382INU0_9ZZZZ</name>
<dbReference type="InterPro" id="IPR001227">
    <property type="entry name" value="Ac_transferase_dom_sf"/>
</dbReference>
<feature type="domain" description="Malonyl-CoA:ACP transacylase (MAT)" evidence="6">
    <location>
        <begin position="7"/>
        <end position="307"/>
    </location>
</feature>
<dbReference type="InterPro" id="IPR016035">
    <property type="entry name" value="Acyl_Trfase/lysoPLipase"/>
</dbReference>
<dbReference type="InterPro" id="IPR016036">
    <property type="entry name" value="Malonyl_transacylase_ACP-bd"/>
</dbReference>
<evidence type="ECO:0000313" key="7">
    <source>
        <dbReference type="EMBL" id="SVC01228.1"/>
    </source>
</evidence>
<dbReference type="SMART" id="SM00827">
    <property type="entry name" value="PKS_AT"/>
    <property type="match status" value="1"/>
</dbReference>
<evidence type="ECO:0000256" key="1">
    <source>
        <dbReference type="ARBA" id="ARBA00008217"/>
    </source>
</evidence>
<dbReference type="GO" id="GO:0006633">
    <property type="term" value="P:fatty acid biosynthetic process"/>
    <property type="evidence" value="ECO:0007669"/>
    <property type="project" value="TreeGrafter"/>
</dbReference>
<dbReference type="SUPFAM" id="SSF55048">
    <property type="entry name" value="Probable ACP-binding domain of malonyl-CoA ACP transacylase"/>
    <property type="match status" value="1"/>
</dbReference>
<dbReference type="SUPFAM" id="SSF52151">
    <property type="entry name" value="FabD/lysophospholipase-like"/>
    <property type="match status" value="1"/>
</dbReference>
<evidence type="ECO:0000259" key="6">
    <source>
        <dbReference type="SMART" id="SM00827"/>
    </source>
</evidence>
<sequence length="312" mass="33861">MQKLGFIFPGQGSQKIGMLKNLILDSNVVQDTFSEASEVLGKDLWEIVQLDTASNLDKTEITQPALLTASTAIWRVWNDKNGPRPSVVVGHSLGEYSALVCAGVIPFQDAVNLVFRRGQYMQLAVSGGIGKMAAIVGLGTQKVEEICKEAEETDVLSAANFNTPEQTVIAGNVDAVDRAIALSKKEGAKRALPLNVSIPAHCDLMKPAAENLEKELSKIEFNRPKIAVIQNVDALINDDPEKIKRNLVKQLYSPVLWVNCVKLINKKQIKNLVECGPGKVLSGLIKRIEPKITCHGSDDAISLAKAIEEVSV</sequence>
<keyword evidence="3" id="KW-0808">Transferase</keyword>
<dbReference type="EMBL" id="UINC01068530">
    <property type="protein sequence ID" value="SVC01228.1"/>
    <property type="molecule type" value="Genomic_DNA"/>
</dbReference>
<protein>
    <recommendedName>
        <fullName evidence="2">[acyl-carrier-protein] S-malonyltransferase</fullName>
        <ecNumber evidence="2">2.3.1.39</ecNumber>
    </recommendedName>
</protein>